<dbReference type="InterPro" id="IPR011989">
    <property type="entry name" value="ARM-like"/>
</dbReference>
<comment type="caution">
    <text evidence="4">The sequence shown here is derived from an EMBL/GenBank/DDBJ whole genome shotgun (WGS) entry which is preliminary data.</text>
</comment>
<dbReference type="Pfam" id="PF25567">
    <property type="entry name" value="TPR_SYO1"/>
    <property type="match status" value="1"/>
</dbReference>
<gene>
    <name evidence="4" type="ORF">H4R26_002011</name>
</gene>
<dbReference type="PANTHER" id="PTHR13347:SF1">
    <property type="entry name" value="HEAT REPEAT-CONTAINING PROTEIN 3"/>
    <property type="match status" value="1"/>
</dbReference>
<feature type="compositionally biased region" description="Basic and acidic residues" evidence="2">
    <location>
        <begin position="409"/>
        <end position="431"/>
    </location>
</feature>
<sequence length="754" mass="81923">MGRAPKRTFKDRATPLSASAAISGTTATVQKKEEVPALLKKLTSGDANDRVWAAASSSNLLMSEDPSVRRLLLSNSIVSALIDCMADSVPDVVLQVTGALHKLAAIDQGAAEEICRKNVFGAIQTLIPRLAKSIDDIIKQNEDGSKLTAEERKTVFQTTDNLISILWVLCETVPWSLKLINSMALIPFLVSFFKVIGKLPASLIQTAGQFLYTLTDANVPAQRALLTQPGAPQTLFAVLDSQHGDDTVTAEDFTIARILAGGVLANVKATALSQLERAHKGNEDGIPEAETKLWSDFSRVLLQIISEFIQFDPHAAAETAAASVKAAIVARTEADSSGAEPANGFKHEEALDLLSSRISYVQMALELAANIFTDEGADDADIDGDTASCGDESGDEDDNEDDDDAMASENEHDDKGYIRSFDDDVGGKSNEDDGVDFDVNEMEDILADEGTTAKEADDVVRQSVLGVFIGTIVPSLQRLAQPTKMTTLAAAISECTSTPSSDSIKLVTSVVENFAALHERALSCFNNVLLVIEESLNAWFRVHGDFVDQWWLLLIDIAQHLFGVGGAPAEFAEADQRLRFAVLEPTISCMWTLARSAQGAVPASREQIEGLIHVCEQAPSSDLRVKAIGVLGNIACRKPGYIEENRRIGSYLLDEIVSKNLLVPGAPDSSAAEPLIEALDLIYDIYSDMTFDYDEPVFAYGAFLEKLRKCYLPMRKLVKTIDRRVKRELRDRGDLVVQNMRGFIDYKGSERQAA</sequence>
<dbReference type="InterPro" id="IPR016024">
    <property type="entry name" value="ARM-type_fold"/>
</dbReference>
<reference evidence="4" key="1">
    <citation type="submission" date="2022-07" db="EMBL/GenBank/DDBJ databases">
        <title>Phylogenomic reconstructions and comparative analyses of Kickxellomycotina fungi.</title>
        <authorList>
            <person name="Reynolds N.K."/>
            <person name="Stajich J.E."/>
            <person name="Barry K."/>
            <person name="Grigoriev I.V."/>
            <person name="Crous P."/>
            <person name="Smith M.E."/>
        </authorList>
    </citation>
    <scope>NUCLEOTIDE SEQUENCE</scope>
    <source>
        <strain evidence="4">IMI 214461</strain>
    </source>
</reference>
<dbReference type="GO" id="GO:0006606">
    <property type="term" value="P:protein import into nucleus"/>
    <property type="evidence" value="ECO:0007669"/>
    <property type="project" value="TreeGrafter"/>
</dbReference>
<accession>A0A9W8BF18</accession>
<evidence type="ECO:0000313" key="5">
    <source>
        <dbReference type="Proteomes" id="UP001150907"/>
    </source>
</evidence>
<dbReference type="OrthoDB" id="288703at2759"/>
<feature type="region of interest" description="Disordered" evidence="2">
    <location>
        <begin position="376"/>
        <end position="437"/>
    </location>
</feature>
<dbReference type="Gene3D" id="1.25.10.10">
    <property type="entry name" value="Leucine-rich Repeat Variant"/>
    <property type="match status" value="1"/>
</dbReference>
<dbReference type="SUPFAM" id="SSF48371">
    <property type="entry name" value="ARM repeat"/>
    <property type="match status" value="1"/>
</dbReference>
<proteinExistence type="inferred from homology"/>
<dbReference type="InterPro" id="IPR057990">
    <property type="entry name" value="TPR_SYO1"/>
</dbReference>
<keyword evidence="5" id="KW-1185">Reference proteome</keyword>
<evidence type="ECO:0000256" key="2">
    <source>
        <dbReference type="SAM" id="MobiDB-lite"/>
    </source>
</evidence>
<dbReference type="AlphaFoldDB" id="A0A9W8BF18"/>
<dbReference type="Proteomes" id="UP001150907">
    <property type="component" value="Unassembled WGS sequence"/>
</dbReference>
<dbReference type="CDD" id="cd13394">
    <property type="entry name" value="Syo1_like"/>
    <property type="match status" value="1"/>
</dbReference>
<dbReference type="EMBL" id="JANBQF010000108">
    <property type="protein sequence ID" value="KAJ2005312.1"/>
    <property type="molecule type" value="Genomic_DNA"/>
</dbReference>
<dbReference type="PANTHER" id="PTHR13347">
    <property type="entry name" value="HEAT REPEAT-CONTAINING PROTEIN 3"/>
    <property type="match status" value="1"/>
</dbReference>
<name>A0A9W8BF18_9FUNG</name>
<dbReference type="GO" id="GO:0051082">
    <property type="term" value="F:unfolded protein binding"/>
    <property type="evidence" value="ECO:0007669"/>
    <property type="project" value="TreeGrafter"/>
</dbReference>
<comment type="similarity">
    <text evidence="1">Belongs to the nuclear import and ribosome assembly adapter family.</text>
</comment>
<evidence type="ECO:0000256" key="1">
    <source>
        <dbReference type="ARBA" id="ARBA00049983"/>
    </source>
</evidence>
<evidence type="ECO:0000313" key="4">
    <source>
        <dbReference type="EMBL" id="KAJ2005312.1"/>
    </source>
</evidence>
<evidence type="ECO:0000259" key="3">
    <source>
        <dbReference type="Pfam" id="PF25567"/>
    </source>
</evidence>
<dbReference type="InterPro" id="IPR052616">
    <property type="entry name" value="SYO1-like"/>
</dbReference>
<protein>
    <recommendedName>
        <fullName evidence="3">SYO1-like TPR repeats domain-containing protein</fullName>
    </recommendedName>
</protein>
<dbReference type="GO" id="GO:0042273">
    <property type="term" value="P:ribosomal large subunit biogenesis"/>
    <property type="evidence" value="ECO:0007669"/>
    <property type="project" value="TreeGrafter"/>
</dbReference>
<feature type="compositionally biased region" description="Acidic residues" evidence="2">
    <location>
        <begin position="392"/>
        <end position="406"/>
    </location>
</feature>
<feature type="domain" description="SYO1-like TPR repeats" evidence="3">
    <location>
        <begin position="492"/>
        <end position="749"/>
    </location>
</feature>
<organism evidence="4 5">
    <name type="scientific">Coemansia thaxteri</name>
    <dbReference type="NCBI Taxonomy" id="2663907"/>
    <lineage>
        <taxon>Eukaryota</taxon>
        <taxon>Fungi</taxon>
        <taxon>Fungi incertae sedis</taxon>
        <taxon>Zoopagomycota</taxon>
        <taxon>Kickxellomycotina</taxon>
        <taxon>Kickxellomycetes</taxon>
        <taxon>Kickxellales</taxon>
        <taxon>Kickxellaceae</taxon>
        <taxon>Coemansia</taxon>
    </lineage>
</organism>